<dbReference type="HOGENOM" id="CLU_066192_32_0_10"/>
<evidence type="ECO:0000259" key="1">
    <source>
        <dbReference type="PROSITE" id="PS50943"/>
    </source>
</evidence>
<proteinExistence type="predicted"/>
<dbReference type="Gene3D" id="1.10.260.40">
    <property type="entry name" value="lambda repressor-like DNA-binding domains"/>
    <property type="match status" value="1"/>
</dbReference>
<accession>I9T7C0</accession>
<comment type="caution">
    <text evidence="2">The sequence shown here is derived from an EMBL/GenBank/DDBJ whole genome shotgun (WGS) entry which is preliminary data.</text>
</comment>
<dbReference type="OrthoDB" id="1004171at2"/>
<dbReference type="CDD" id="cd00093">
    <property type="entry name" value="HTH_XRE"/>
    <property type="match status" value="1"/>
</dbReference>
<dbReference type="PROSITE" id="PS50943">
    <property type="entry name" value="HTH_CROC1"/>
    <property type="match status" value="1"/>
</dbReference>
<sequence>MIIIGANIDTYEYFEYVCRKKKSMEDVLAINVKRICKEKGLLMKELAAKLNITPESLTRAIKGQTQLSTIRNIAAALNVSVTELVKERESTSQILRGYVEIGSNNIYYFDSLAKLRNILHREGIDLG</sequence>
<dbReference type="EMBL" id="AGXV01000024">
    <property type="protein sequence ID" value="EIY64836.1"/>
    <property type="molecule type" value="Genomic_DNA"/>
</dbReference>
<organism evidence="2 3">
    <name type="scientific">Bacteroides salyersiae CL02T12C01</name>
    <dbReference type="NCBI Taxonomy" id="997887"/>
    <lineage>
        <taxon>Bacteria</taxon>
        <taxon>Pseudomonadati</taxon>
        <taxon>Bacteroidota</taxon>
        <taxon>Bacteroidia</taxon>
        <taxon>Bacteroidales</taxon>
        <taxon>Bacteroidaceae</taxon>
        <taxon>Bacteroides</taxon>
    </lineage>
</organism>
<dbReference type="InterPro" id="IPR001387">
    <property type="entry name" value="Cro/C1-type_HTH"/>
</dbReference>
<reference evidence="2 3" key="1">
    <citation type="submission" date="2012-02" db="EMBL/GenBank/DDBJ databases">
        <title>The Genome Sequence of Bacteroides salyersiae CL02T12C01.</title>
        <authorList>
            <consortium name="The Broad Institute Genome Sequencing Platform"/>
            <person name="Earl A."/>
            <person name="Ward D."/>
            <person name="Feldgarden M."/>
            <person name="Gevers D."/>
            <person name="Zitomersky N.L."/>
            <person name="Coyne M.J."/>
            <person name="Comstock L.E."/>
            <person name="Young S.K."/>
            <person name="Zeng Q."/>
            <person name="Gargeya S."/>
            <person name="Fitzgerald M."/>
            <person name="Haas B."/>
            <person name="Abouelleil A."/>
            <person name="Alvarado L."/>
            <person name="Arachchi H.M."/>
            <person name="Berlin A."/>
            <person name="Chapman S.B."/>
            <person name="Gearin G."/>
            <person name="Goldberg J."/>
            <person name="Griggs A."/>
            <person name="Gujja S."/>
            <person name="Hansen M."/>
            <person name="Heiman D."/>
            <person name="Howarth C."/>
            <person name="Larimer J."/>
            <person name="Lui A."/>
            <person name="MacDonald P.J.P."/>
            <person name="McCowen C."/>
            <person name="Montmayeur A."/>
            <person name="Murphy C."/>
            <person name="Neiman D."/>
            <person name="Pearson M."/>
            <person name="Priest M."/>
            <person name="Roberts A."/>
            <person name="Saif S."/>
            <person name="Shea T."/>
            <person name="Sisk P."/>
            <person name="Stolte C."/>
            <person name="Sykes S."/>
            <person name="Wortman J."/>
            <person name="Nusbaum C."/>
            <person name="Birren B."/>
        </authorList>
    </citation>
    <scope>NUCLEOTIDE SEQUENCE [LARGE SCALE GENOMIC DNA]</scope>
    <source>
        <strain evidence="2 3">CL02T12C01</strain>
    </source>
</reference>
<dbReference type="AlphaFoldDB" id="I9T7C0"/>
<name>I9T7C0_9BACE</name>
<evidence type="ECO:0000313" key="3">
    <source>
        <dbReference type="Proteomes" id="UP000005150"/>
    </source>
</evidence>
<gene>
    <name evidence="2" type="ORF">HMPREF1071_02052</name>
</gene>
<dbReference type="SMART" id="SM00530">
    <property type="entry name" value="HTH_XRE"/>
    <property type="match status" value="1"/>
</dbReference>
<dbReference type="PATRIC" id="fig|997887.3.peg.2147"/>
<dbReference type="Proteomes" id="UP000005150">
    <property type="component" value="Unassembled WGS sequence"/>
</dbReference>
<dbReference type="RefSeq" id="WP_007479968.1">
    <property type="nucleotide sequence ID" value="NZ_JH724307.1"/>
</dbReference>
<evidence type="ECO:0000313" key="2">
    <source>
        <dbReference type="EMBL" id="EIY64836.1"/>
    </source>
</evidence>
<protein>
    <recommendedName>
        <fullName evidence="1">HTH cro/C1-type domain-containing protein</fullName>
    </recommendedName>
</protein>
<keyword evidence="3" id="KW-1185">Reference proteome</keyword>
<dbReference type="Pfam" id="PF01381">
    <property type="entry name" value="HTH_3"/>
    <property type="match status" value="1"/>
</dbReference>
<dbReference type="GO" id="GO:0003677">
    <property type="term" value="F:DNA binding"/>
    <property type="evidence" value="ECO:0007669"/>
    <property type="project" value="InterPro"/>
</dbReference>
<feature type="domain" description="HTH cro/C1-type" evidence="1">
    <location>
        <begin position="32"/>
        <end position="84"/>
    </location>
</feature>
<dbReference type="InterPro" id="IPR010982">
    <property type="entry name" value="Lambda_DNA-bd_dom_sf"/>
</dbReference>
<dbReference type="SUPFAM" id="SSF47413">
    <property type="entry name" value="lambda repressor-like DNA-binding domains"/>
    <property type="match status" value="1"/>
</dbReference>